<evidence type="ECO:0000313" key="1">
    <source>
        <dbReference type="EMBL" id="CAB3884937.1"/>
    </source>
</evidence>
<sequence>MSLSVYQASVPVFIRGMTVLAALLDKAEAHAQAAGMDPAELVNARLAPDMYPLSGQIQRASDSAKFAVQRLSQGQAPKFPDDETTLAQLQQRIADTIAYLQSVTAEQLEGAEDRQIVVNFGDFKPEFRGDTYLLSFALPNFYFHVTTAYDILRHAGVKIGKLDFLGPYTPQDGKSQA</sequence>
<organism evidence="1 2">
    <name type="scientific">Achromobacter piechaudii</name>
    <dbReference type="NCBI Taxonomy" id="72556"/>
    <lineage>
        <taxon>Bacteria</taxon>
        <taxon>Pseudomonadati</taxon>
        <taxon>Pseudomonadota</taxon>
        <taxon>Betaproteobacteria</taxon>
        <taxon>Burkholderiales</taxon>
        <taxon>Alcaligenaceae</taxon>
        <taxon>Achromobacter</taxon>
    </lineage>
</organism>
<dbReference type="EMBL" id="CADILD010000002">
    <property type="protein sequence ID" value="CAB3884937.1"/>
    <property type="molecule type" value="Genomic_DNA"/>
</dbReference>
<name>A0A6S7DCS6_9BURK</name>
<dbReference type="InterPro" id="IPR034660">
    <property type="entry name" value="DinB/YfiT-like"/>
</dbReference>
<gene>
    <name evidence="1" type="ORF">LMG1861_03472</name>
</gene>
<dbReference type="PANTHER" id="PTHR36922:SF1">
    <property type="entry name" value="DUF1993 DOMAIN-CONTAINING PROTEIN"/>
    <property type="match status" value="1"/>
</dbReference>
<evidence type="ECO:0008006" key="3">
    <source>
        <dbReference type="Google" id="ProtNLM"/>
    </source>
</evidence>
<dbReference type="Pfam" id="PF09351">
    <property type="entry name" value="DUF1993"/>
    <property type="match status" value="1"/>
</dbReference>
<dbReference type="RefSeq" id="WP_050730008.1">
    <property type="nucleotide sequence ID" value="NZ_CADILD010000002.1"/>
</dbReference>
<evidence type="ECO:0000313" key="2">
    <source>
        <dbReference type="Proteomes" id="UP000494105"/>
    </source>
</evidence>
<dbReference type="Proteomes" id="UP000494105">
    <property type="component" value="Unassembled WGS sequence"/>
</dbReference>
<reference evidence="1 2" key="1">
    <citation type="submission" date="2020-04" db="EMBL/GenBank/DDBJ databases">
        <authorList>
            <person name="De Canck E."/>
        </authorList>
    </citation>
    <scope>NUCLEOTIDE SEQUENCE [LARGE SCALE GENOMIC DNA]</scope>
    <source>
        <strain evidence="1 2">LMG 1861</strain>
    </source>
</reference>
<dbReference type="SUPFAM" id="SSF109854">
    <property type="entry name" value="DinB/YfiT-like putative metalloenzymes"/>
    <property type="match status" value="1"/>
</dbReference>
<dbReference type="Gene3D" id="1.20.120.450">
    <property type="entry name" value="dinb family like domain"/>
    <property type="match status" value="1"/>
</dbReference>
<dbReference type="InterPro" id="IPR018531">
    <property type="entry name" value="DUF1993"/>
</dbReference>
<dbReference type="PANTHER" id="PTHR36922">
    <property type="entry name" value="BLL2446 PROTEIN"/>
    <property type="match status" value="1"/>
</dbReference>
<protein>
    <recommendedName>
        <fullName evidence="3">DUF1993 domain-containing protein</fullName>
    </recommendedName>
</protein>
<accession>A0A6S7DCS6</accession>
<proteinExistence type="predicted"/>
<dbReference type="AlphaFoldDB" id="A0A6S7DCS6"/>